<feature type="compositionally biased region" description="Basic and acidic residues" evidence="1">
    <location>
        <begin position="367"/>
        <end position="385"/>
    </location>
</feature>
<proteinExistence type="predicted"/>
<sequence>MSDFQDRVSDFRDRRSPAAHGDQAGAQGPGGGGAGGSVHQVVFRWDGNQGRQGTGMKAVAHSCPAERAEELGRELGPLLWVSGAAAARQSVVRTVSQDGDVMLVQRWPTTDRGGRPSTISHVLIGDPATLKTRQCLGLSYGGWGSRESAEKASGRLRVIECAQLDAVARKRLPAMLELLPAVKHALILVAAEWLRDPAQRVSLLAEEKGQPGWPDQDAVPVAYLGLFLLFGRWLGQEWTFATHDTVDTHQLRLMCVPRWEPDAGGAGPLARVTGRRVTPRFEHKAAARLVDHLLDHHLAHPDAAAGVPQLVDELADGAGLEWARRRVLLNEILSTDRRTGPRTDAQAPHSPEPGPIGDGNGSGHGNGHGDGDGKGDGNEDKERAETTPPPRPPKPDAYPDPYLDPHPDAYSDPHPDSYTDRHPDSYPDPYPDSYADPYPDTYAAPAPEDSPPMAPPRPLRTPGQAPVRTPAHEEYGLHEDLRDHRRANHRQRGLLAARLHTLPDELLLGELRSADLPPESVELLLDELGNDRRVQERRPQMRHDLCAEVLHNGLYFTPYGQGPEPVSRTAMVSRAADLFTWAVAPLAREERYLRDLRELLHRMTRDSHPTGGNWLRQSIIAPPNGQVPDLPPVLWQQILRDVLSRGERAPSVPQSPSVPQQPSVSQSPSAPQPPPASQSPYIVPAPTTAPEPSSTPPRPPTLTSRLSDLTNNPGCVMGVGFAVIAVLLTIVLIAL</sequence>
<feature type="compositionally biased region" description="Basic and acidic residues" evidence="1">
    <location>
        <begin position="403"/>
        <end position="425"/>
    </location>
</feature>
<feature type="compositionally biased region" description="Gly residues" evidence="1">
    <location>
        <begin position="27"/>
        <end position="36"/>
    </location>
</feature>
<feature type="compositionally biased region" description="Basic and acidic residues" evidence="1">
    <location>
        <begin position="1"/>
        <end position="16"/>
    </location>
</feature>
<keyword evidence="2" id="KW-0472">Membrane</keyword>
<feature type="compositionally biased region" description="Low complexity" evidence="1">
    <location>
        <begin position="649"/>
        <end position="669"/>
    </location>
</feature>
<keyword evidence="4" id="KW-1185">Reference proteome</keyword>
<dbReference type="AlphaFoldDB" id="A0A250VP14"/>
<keyword evidence="2" id="KW-1133">Transmembrane helix</keyword>
<organism evidence="3 4">
    <name type="scientific">Streptomyces olivochromogenes</name>
    <dbReference type="NCBI Taxonomy" id="1963"/>
    <lineage>
        <taxon>Bacteria</taxon>
        <taxon>Bacillati</taxon>
        <taxon>Actinomycetota</taxon>
        <taxon>Actinomycetes</taxon>
        <taxon>Kitasatosporales</taxon>
        <taxon>Streptomycetaceae</taxon>
        <taxon>Streptomyces</taxon>
    </lineage>
</organism>
<feature type="region of interest" description="Disordered" evidence="1">
    <location>
        <begin position="1"/>
        <end position="38"/>
    </location>
</feature>
<reference evidence="4" key="1">
    <citation type="submission" date="2017-05" db="EMBL/GenBank/DDBJ databases">
        <title>Streptomyces olivochromogenes NBRC 3561 whole genome shotgun sequence.</title>
        <authorList>
            <person name="Dohra H."/>
            <person name="Kodani S."/>
        </authorList>
    </citation>
    <scope>NUCLEOTIDE SEQUENCE [LARGE SCALE GENOMIC DNA]</scope>
    <source>
        <strain evidence="4">NBRC 3561</strain>
    </source>
</reference>
<feature type="compositionally biased region" description="Pro residues" evidence="1">
    <location>
        <begin position="387"/>
        <end position="402"/>
    </location>
</feature>
<feature type="compositionally biased region" description="Pro residues" evidence="1">
    <location>
        <begin position="687"/>
        <end position="700"/>
    </location>
</feature>
<dbReference type="STRING" id="1963.AQJ27_30755"/>
<feature type="compositionally biased region" description="Pro residues" evidence="1">
    <location>
        <begin position="448"/>
        <end position="459"/>
    </location>
</feature>
<gene>
    <name evidence="3" type="ORF">SO3561_07387</name>
</gene>
<dbReference type="EMBL" id="BDQI01000021">
    <property type="protein sequence ID" value="GAX55824.1"/>
    <property type="molecule type" value="Genomic_DNA"/>
</dbReference>
<name>A0A250VP14_STROL</name>
<protein>
    <submittedName>
        <fullName evidence="3">Uncharacterized protein</fullName>
    </submittedName>
</protein>
<feature type="region of interest" description="Disordered" evidence="1">
    <location>
        <begin position="335"/>
        <end position="468"/>
    </location>
</feature>
<keyword evidence="2" id="KW-0812">Transmembrane</keyword>
<evidence type="ECO:0000313" key="4">
    <source>
        <dbReference type="Proteomes" id="UP000217446"/>
    </source>
</evidence>
<evidence type="ECO:0000256" key="1">
    <source>
        <dbReference type="SAM" id="MobiDB-lite"/>
    </source>
</evidence>
<feature type="transmembrane region" description="Helical" evidence="2">
    <location>
        <begin position="716"/>
        <end position="734"/>
    </location>
</feature>
<dbReference type="Proteomes" id="UP000217446">
    <property type="component" value="Unassembled WGS sequence"/>
</dbReference>
<feature type="region of interest" description="Disordered" evidence="1">
    <location>
        <begin position="645"/>
        <end position="706"/>
    </location>
</feature>
<dbReference type="RefSeq" id="WP_162489361.1">
    <property type="nucleotide sequence ID" value="NZ_BDQI01000021.1"/>
</dbReference>
<accession>A0A250VP14</accession>
<evidence type="ECO:0000256" key="2">
    <source>
        <dbReference type="SAM" id="Phobius"/>
    </source>
</evidence>
<comment type="caution">
    <text evidence="3">The sequence shown here is derived from an EMBL/GenBank/DDBJ whole genome shotgun (WGS) entry which is preliminary data.</text>
</comment>
<feature type="compositionally biased region" description="Low complexity" evidence="1">
    <location>
        <begin position="431"/>
        <end position="447"/>
    </location>
</feature>
<evidence type="ECO:0000313" key="3">
    <source>
        <dbReference type="EMBL" id="GAX55824.1"/>
    </source>
</evidence>
<feature type="compositionally biased region" description="Gly residues" evidence="1">
    <location>
        <begin position="356"/>
        <end position="366"/>
    </location>
</feature>